<feature type="region of interest" description="Disordered" evidence="1">
    <location>
        <begin position="68"/>
        <end position="109"/>
    </location>
</feature>
<feature type="region of interest" description="Disordered" evidence="1">
    <location>
        <begin position="404"/>
        <end position="440"/>
    </location>
</feature>
<sequence>MSSLFRSRRPEEDPPSAGSGGKIVRLRRRRSSASPYAVRPLQQAASPWSLGGLISGAGKLISSVLPYQSSQTASSCSDDDDDDDEEEAFSSDEGVHDLPSKEHQELHGSAGITSSVIEDYFVNDQRGKDAQFNKNRKDGSPAITPKSKSKHVLVQLLMRETFSRDECDELTKLIQSRVVDFPSSEACGDGAGELPSQTNCQGITSVGASGPLKKIQKFLEGSPYSSGKLNVFSPAPSAYKEQTLDLCSRAVMEAKKWFDEKKLSANSKYDSECGRCTLNTNVLDYDIGSEQGSPVDMAKSYMQSLPPWRSPLLSSKGFKTPPSNGTQHIADSCMQLLPPWRSPLSGSTGFKTPTADGTHHCYKRTSYAMTKDSLLSSKVLKRDRIAIGSWDTLDETRQVRQKATKELDISNSKQIESSAGVPEHNSPNLSSEPAKRGLYVGDNCSNGTLRVPDEKAELKNPLEISNVNSSNIVLDPAETINAEYSPNGSSLPSHCPHPEDTITPRNTISDPEETINAEQLTHGSAIPSIHPPEPTHGLGENQSTKAKENGPFNMLKDAKESHTMEQIESMSVPYESHLSASTSIKHYEISSSEVKAEKKIKSAEPGDAVDATNMNVVHTSNLQTVTDSSCQLNLVAGVEGINTIPGLRPQEGISQIPNVADGSISESSGNIPISEVNTSTDHESLSKEPNVVVENGTRMKSIERILTEPKPSRRRKVVVTKRKSKGKS</sequence>
<comment type="caution">
    <text evidence="2">The sequence shown here is derived from an EMBL/GenBank/DDBJ whole genome shotgun (WGS) entry which is preliminary data.</text>
</comment>
<reference evidence="2" key="2">
    <citation type="submission" date="2023-04" db="EMBL/GenBank/DDBJ databases">
        <authorList>
            <person name="Bruccoleri R.E."/>
            <person name="Oakeley E.J."/>
            <person name="Faust A.-M."/>
            <person name="Dessus-Babus S."/>
            <person name="Altorfer M."/>
            <person name="Burckhardt D."/>
            <person name="Oertli M."/>
            <person name="Naumann U."/>
            <person name="Petersen F."/>
            <person name="Wong J."/>
        </authorList>
    </citation>
    <scope>NUCLEOTIDE SEQUENCE</scope>
    <source>
        <strain evidence="2">GSM-AAB239-AS_SAM_17_03QT</strain>
        <tissue evidence="2">Leaf</tissue>
    </source>
</reference>
<dbReference type="GO" id="GO:0005635">
    <property type="term" value="C:nuclear envelope"/>
    <property type="evidence" value="ECO:0007669"/>
    <property type="project" value="TreeGrafter"/>
</dbReference>
<feature type="compositionally biased region" description="Acidic residues" evidence="1">
    <location>
        <begin position="77"/>
        <end position="90"/>
    </location>
</feature>
<keyword evidence="3" id="KW-1185">Reference proteome</keyword>
<organism evidence="2 3">
    <name type="scientific">Iris pallida</name>
    <name type="common">Sweet iris</name>
    <dbReference type="NCBI Taxonomy" id="29817"/>
    <lineage>
        <taxon>Eukaryota</taxon>
        <taxon>Viridiplantae</taxon>
        <taxon>Streptophyta</taxon>
        <taxon>Embryophyta</taxon>
        <taxon>Tracheophyta</taxon>
        <taxon>Spermatophyta</taxon>
        <taxon>Magnoliopsida</taxon>
        <taxon>Liliopsida</taxon>
        <taxon>Asparagales</taxon>
        <taxon>Iridaceae</taxon>
        <taxon>Iridoideae</taxon>
        <taxon>Irideae</taxon>
        <taxon>Iris</taxon>
    </lineage>
</organism>
<dbReference type="PANTHER" id="PTHR33416:SF37">
    <property type="entry name" value="OS04G0655600 PROTEIN"/>
    <property type="match status" value="1"/>
</dbReference>
<protein>
    <submittedName>
        <fullName evidence="2">Protein KAKU4 isoform X2</fullName>
    </submittedName>
</protein>
<dbReference type="EMBL" id="JANAVB010026796">
    <property type="protein sequence ID" value="KAJ6819011.1"/>
    <property type="molecule type" value="Genomic_DNA"/>
</dbReference>
<dbReference type="GO" id="GO:0071763">
    <property type="term" value="P:nuclear membrane organization"/>
    <property type="evidence" value="ECO:0007669"/>
    <property type="project" value="TreeGrafter"/>
</dbReference>
<feature type="region of interest" description="Disordered" evidence="1">
    <location>
        <begin position="524"/>
        <end position="551"/>
    </location>
</feature>
<evidence type="ECO:0000256" key="1">
    <source>
        <dbReference type="SAM" id="MobiDB-lite"/>
    </source>
</evidence>
<gene>
    <name evidence="2" type="ORF">M6B38_404940</name>
</gene>
<feature type="region of interest" description="Disordered" evidence="1">
    <location>
        <begin position="1"/>
        <end position="42"/>
    </location>
</feature>
<feature type="compositionally biased region" description="Basic and acidic residues" evidence="1">
    <location>
        <begin position="93"/>
        <end position="106"/>
    </location>
</feature>
<reference evidence="2" key="1">
    <citation type="journal article" date="2023" name="GigaByte">
        <title>Genome assembly of the bearded iris, Iris pallida Lam.</title>
        <authorList>
            <person name="Bruccoleri R.E."/>
            <person name="Oakeley E.J."/>
            <person name="Faust A.M.E."/>
            <person name="Altorfer M."/>
            <person name="Dessus-Babus S."/>
            <person name="Burckhardt D."/>
            <person name="Oertli M."/>
            <person name="Naumann U."/>
            <person name="Petersen F."/>
            <person name="Wong J."/>
        </authorList>
    </citation>
    <scope>NUCLEOTIDE SEQUENCE</scope>
    <source>
        <strain evidence="2">GSM-AAB239-AS_SAM_17_03QT</strain>
    </source>
</reference>
<accession>A0AAX6FSQ5</accession>
<feature type="region of interest" description="Disordered" evidence="1">
    <location>
        <begin position="705"/>
        <end position="728"/>
    </location>
</feature>
<name>A0AAX6FSQ5_IRIPA</name>
<evidence type="ECO:0000313" key="2">
    <source>
        <dbReference type="EMBL" id="KAJ6819011.1"/>
    </source>
</evidence>
<dbReference type="PANTHER" id="PTHR33416">
    <property type="entry name" value="NUCLEAR PORE COMPLEX PROTEIN NUP1"/>
    <property type="match status" value="1"/>
</dbReference>
<dbReference type="AlphaFoldDB" id="A0AAX6FSQ5"/>
<evidence type="ECO:0000313" key="3">
    <source>
        <dbReference type="Proteomes" id="UP001140949"/>
    </source>
</evidence>
<dbReference type="Proteomes" id="UP001140949">
    <property type="component" value="Unassembled WGS sequence"/>
</dbReference>
<feature type="compositionally biased region" description="Basic residues" evidence="1">
    <location>
        <begin position="712"/>
        <end position="728"/>
    </location>
</feature>
<proteinExistence type="predicted"/>